<name>A0ABY2QUV8_9HYPH</name>
<keyword evidence="2" id="KW-1185">Reference proteome</keyword>
<evidence type="ECO:0000313" key="2">
    <source>
        <dbReference type="Proteomes" id="UP000309667"/>
    </source>
</evidence>
<gene>
    <name evidence="1" type="ORF">E9677_15225</name>
</gene>
<comment type="caution">
    <text evidence="1">The sequence shown here is derived from an EMBL/GenBank/DDBJ whole genome shotgun (WGS) entry which is preliminary data.</text>
</comment>
<reference evidence="1 2" key="1">
    <citation type="submission" date="2019-04" db="EMBL/GenBank/DDBJ databases">
        <title>Genome sequence of strain 7209-2.</title>
        <authorList>
            <person name="Gao J."/>
            <person name="Sun J."/>
        </authorList>
    </citation>
    <scope>NUCLEOTIDE SEQUENCE [LARGE SCALE GENOMIC DNA]</scope>
    <source>
        <strain evidence="1 2">7209-2</strain>
    </source>
</reference>
<sequence>MLDGDPQAIDALPDVIEVKAAGAGELELLLFEFTTEMRAQFDLFRRLRAGAESLLDGADEGLAKQARADIKAATDAIALIVRTLEKSDALLRQLERDRLDAEERLLEARDPEVLRGEVEALIAARVEQAVAERLDAAVAVRMAEVAGLAEGRGPPLAYAEGA</sequence>
<dbReference type="Proteomes" id="UP000309667">
    <property type="component" value="Unassembled WGS sequence"/>
</dbReference>
<accession>A0ABY2QUV8</accession>
<dbReference type="RefSeq" id="WP_136558905.1">
    <property type="nucleotide sequence ID" value="NZ_STGT01000003.1"/>
</dbReference>
<organism evidence="1 2">
    <name type="scientific">Rhizobium rhizophilum</name>
    <dbReference type="NCBI Taxonomy" id="1850373"/>
    <lineage>
        <taxon>Bacteria</taxon>
        <taxon>Pseudomonadati</taxon>
        <taxon>Pseudomonadota</taxon>
        <taxon>Alphaproteobacteria</taxon>
        <taxon>Hyphomicrobiales</taxon>
        <taxon>Rhizobiaceae</taxon>
        <taxon>Rhizobium/Agrobacterium group</taxon>
        <taxon>Rhizobium</taxon>
    </lineage>
</organism>
<evidence type="ECO:0000313" key="1">
    <source>
        <dbReference type="EMBL" id="THV14227.1"/>
    </source>
</evidence>
<dbReference type="EMBL" id="STGT01000003">
    <property type="protein sequence ID" value="THV14227.1"/>
    <property type="molecule type" value="Genomic_DNA"/>
</dbReference>
<protein>
    <submittedName>
        <fullName evidence="1">Uncharacterized protein</fullName>
    </submittedName>
</protein>
<proteinExistence type="predicted"/>